<protein>
    <submittedName>
        <fullName evidence="1">Uncharacterized protein</fullName>
    </submittedName>
</protein>
<accession>A0ABP9WZL4</accession>
<reference evidence="1 2" key="1">
    <citation type="submission" date="2024-02" db="EMBL/GenBank/DDBJ databases">
        <title>Herpetosiphon gulosus NBRC 112829.</title>
        <authorList>
            <person name="Ichikawa N."/>
            <person name="Katano-Makiyama Y."/>
            <person name="Hidaka K."/>
        </authorList>
    </citation>
    <scope>NUCLEOTIDE SEQUENCE [LARGE SCALE GENOMIC DNA]</scope>
    <source>
        <strain evidence="1 2">NBRC 112829</strain>
    </source>
</reference>
<dbReference type="EMBL" id="BAABRU010000004">
    <property type="protein sequence ID" value="GAA5527620.1"/>
    <property type="molecule type" value="Genomic_DNA"/>
</dbReference>
<organism evidence="1 2">
    <name type="scientific">Herpetosiphon gulosus</name>
    <dbReference type="NCBI Taxonomy" id="1973496"/>
    <lineage>
        <taxon>Bacteria</taxon>
        <taxon>Bacillati</taxon>
        <taxon>Chloroflexota</taxon>
        <taxon>Chloroflexia</taxon>
        <taxon>Herpetosiphonales</taxon>
        <taxon>Herpetosiphonaceae</taxon>
        <taxon>Herpetosiphon</taxon>
    </lineage>
</organism>
<keyword evidence="2" id="KW-1185">Reference proteome</keyword>
<proteinExistence type="predicted"/>
<sequence>MLDPQFQILIQDLTSSQMLDVSDRVTAATWRYTEQGCGDLSITIPCTMPEAYWFKTLPFVYVKVFNRCSKRIWWGRAAGDDVTITRTADGAVSIQILALGLVKALEDIPHTGWWSSTRYGDWQDVPSDLIPSRTPERFSFETERRLRIAPSGGNGFTTSSIGMLSIAQPAAASVQWQTIEATYSLKAPAGWRASLSRYDGTTFLSSLWTLDGIGTGATGITTQSGTLSFLSGVGCSRLGFNLFCTRAATNLHTATITAGTRMVTPGTMAGIAANAKLAIGGAEPEEVVVTATTATTFTAVFRNAHLGSDLVEPLWDGNDGDIELVITNVRVKAVTTPTVTLDQVAKYALSEVLAVNPWAVFNSDGKVQSPLVDIANLAADDQPWATILSEQVQLGDTSNRPWVWGVDEDGVLFVRPRQSGRVWYVSTEQCSYTQGGNSDGRWTSGYGVYEDEQGQRQRTPIQTDAQALANSGLVRRTALPVDGGTLAVATQRTSVFLSDAAKGEAAASLTCAVLETVDGMVYPATEARPGDMLLFRDVLPTSSAVANRLNGFVLAEVQVDGFNLAAVQLVPEEPLPLLEMVMANSHSLI</sequence>
<gene>
    <name evidence="1" type="ORF">Hgul01_01408</name>
</gene>
<name>A0ABP9WZL4_9CHLR</name>
<evidence type="ECO:0000313" key="1">
    <source>
        <dbReference type="EMBL" id="GAA5527620.1"/>
    </source>
</evidence>
<dbReference type="Proteomes" id="UP001428290">
    <property type="component" value="Unassembled WGS sequence"/>
</dbReference>
<comment type="caution">
    <text evidence="1">The sequence shown here is derived from an EMBL/GenBank/DDBJ whole genome shotgun (WGS) entry which is preliminary data.</text>
</comment>
<evidence type="ECO:0000313" key="2">
    <source>
        <dbReference type="Proteomes" id="UP001428290"/>
    </source>
</evidence>